<reference evidence="1" key="1">
    <citation type="submission" date="2023-02" db="EMBL/GenBank/DDBJ databases">
        <title>Polaribacter ponticola sp. nov., isolated from seawater.</title>
        <authorList>
            <person name="Baek J.H."/>
            <person name="Kim J.M."/>
            <person name="Choi D.G."/>
            <person name="Jeon C.O."/>
        </authorList>
    </citation>
    <scope>NUCLEOTIDE SEQUENCE</scope>
    <source>
        <strain evidence="1">MSW5</strain>
    </source>
</reference>
<sequence>MELNKNDTIRKIIPFHYNAIGLVKLNNIFRINKDSILIDNHYSINNLPKLLKTFYENNGKKPNYSDNPESPIIEIKIDSNNNTSNLNEILFKLTELIDKLNIKNPSTIKARIFLNNEILIPRPASPKPEICIFN</sequence>
<comment type="caution">
    <text evidence="1">The sequence shown here is derived from an EMBL/GenBank/DDBJ whole genome shotgun (WGS) entry which is preliminary data.</text>
</comment>
<name>A0ABT5S999_9FLAO</name>
<accession>A0ABT5S999</accession>
<keyword evidence="2" id="KW-1185">Reference proteome</keyword>
<evidence type="ECO:0000313" key="1">
    <source>
        <dbReference type="EMBL" id="MDD7914696.1"/>
    </source>
</evidence>
<protein>
    <submittedName>
        <fullName evidence="1">Uncharacterized protein</fullName>
    </submittedName>
</protein>
<dbReference type="Proteomes" id="UP001151478">
    <property type="component" value="Unassembled WGS sequence"/>
</dbReference>
<dbReference type="EMBL" id="JAOSLC020000003">
    <property type="protein sequence ID" value="MDD7914696.1"/>
    <property type="molecule type" value="Genomic_DNA"/>
</dbReference>
<organism evidence="1 2">
    <name type="scientific">Polaribacter ponticola</name>
    <dbReference type="NCBI Taxonomy" id="2978475"/>
    <lineage>
        <taxon>Bacteria</taxon>
        <taxon>Pseudomonadati</taxon>
        <taxon>Bacteroidota</taxon>
        <taxon>Flavobacteriia</taxon>
        <taxon>Flavobacteriales</taxon>
        <taxon>Flavobacteriaceae</taxon>
    </lineage>
</organism>
<proteinExistence type="predicted"/>
<gene>
    <name evidence="1" type="ORF">N5A56_009815</name>
</gene>
<dbReference type="RefSeq" id="WP_274270379.1">
    <property type="nucleotide sequence ID" value="NZ_JAOSLC020000003.1"/>
</dbReference>
<evidence type="ECO:0000313" key="2">
    <source>
        <dbReference type="Proteomes" id="UP001151478"/>
    </source>
</evidence>